<comment type="function">
    <text evidence="7">Component of the cytochrome c oxidase, the last enzyme in the mitochondrial electron transport chain which drives oxidative phosphorylation. The respiratory chain contains 3 multisubunit complexes succinate dehydrogenase (complex II, CII), ubiquinol-cytochrome c oxidoreductase (cytochrome b-c1 complex, complex III, CIII) and cytochrome c oxidase (complex IV, CIV), that cooperate to transfer electrons derived from NADH and succinate to molecular oxygen, creating an electrochemical gradient over the inner membrane that drives transmembrane transport and the ATP synthase. Cytochrome c oxidase is the component of the respiratory chain that catalyzes the reduction of oxygen to water. Electrons originating from reduced cytochrome c in the intermembrane space (IMS) are transferred via the dinuclear copper A center (CU(A)) of subunit 2 and heme A of subunit 1 to the active site in subunit 1, a binuclear center (BNC) formed by heme A3 and copper B (CU(B)). The BNC reduces molecular oxygen to 2 water molecules using 4 electrons from cytochrome c in the IMS and 4 protons from the mitochondrial matrix.</text>
</comment>
<evidence type="ECO:0000256" key="7">
    <source>
        <dbReference type="RuleBase" id="RU368123"/>
    </source>
</evidence>
<keyword evidence="6 7" id="KW-0472">Membrane</keyword>
<keyword evidence="5 7" id="KW-0496">Mitochondrion</keyword>
<protein>
    <recommendedName>
        <fullName evidence="7">Cytochrome c oxidase subunit 8, mitochondrial</fullName>
    </recommendedName>
    <alternativeName>
        <fullName evidence="7">Cytochrome c oxidase polypeptide VIII</fullName>
    </alternativeName>
</protein>
<dbReference type="UniPathway" id="UPA00705"/>
<accession>A0A8E2J2V9</accession>
<dbReference type="GO" id="GO:0005743">
    <property type="term" value="C:mitochondrial inner membrane"/>
    <property type="evidence" value="ECO:0007669"/>
    <property type="project" value="UniProtKB-SubCell"/>
</dbReference>
<organism evidence="8 9">
    <name type="scientific">Obba rivulosa</name>
    <dbReference type="NCBI Taxonomy" id="1052685"/>
    <lineage>
        <taxon>Eukaryota</taxon>
        <taxon>Fungi</taxon>
        <taxon>Dikarya</taxon>
        <taxon>Basidiomycota</taxon>
        <taxon>Agaricomycotina</taxon>
        <taxon>Agaricomycetes</taxon>
        <taxon>Polyporales</taxon>
        <taxon>Gelatoporiaceae</taxon>
        <taxon>Obba</taxon>
    </lineage>
</organism>
<evidence type="ECO:0000256" key="3">
    <source>
        <dbReference type="ARBA" id="ARBA00010514"/>
    </source>
</evidence>
<dbReference type="EMBL" id="KV722353">
    <property type="protein sequence ID" value="OCH93587.1"/>
    <property type="molecule type" value="Genomic_DNA"/>
</dbReference>
<keyword evidence="7" id="KW-0809">Transit peptide</keyword>
<dbReference type="GO" id="GO:0045277">
    <property type="term" value="C:respiratory chain complex IV"/>
    <property type="evidence" value="ECO:0007669"/>
    <property type="project" value="UniProtKB-UniRule"/>
</dbReference>
<evidence type="ECO:0000256" key="6">
    <source>
        <dbReference type="ARBA" id="ARBA00023136"/>
    </source>
</evidence>
<reference evidence="8 9" key="1">
    <citation type="submission" date="2016-07" db="EMBL/GenBank/DDBJ databases">
        <title>Draft genome of the white-rot fungus Obba rivulosa 3A-2.</title>
        <authorList>
            <consortium name="DOE Joint Genome Institute"/>
            <person name="Miettinen O."/>
            <person name="Riley R."/>
            <person name="Acob R."/>
            <person name="Barry K."/>
            <person name="Cullen D."/>
            <person name="De Vries R."/>
            <person name="Hainaut M."/>
            <person name="Hatakka A."/>
            <person name="Henrissat B."/>
            <person name="Hilden K."/>
            <person name="Kuo R."/>
            <person name="Labutti K."/>
            <person name="Lipzen A."/>
            <person name="Makela M.R."/>
            <person name="Sandor L."/>
            <person name="Spatafora J.W."/>
            <person name="Grigoriev I.V."/>
            <person name="Hibbett D.S."/>
        </authorList>
    </citation>
    <scope>NUCLEOTIDE SEQUENCE [LARGE SCALE GENOMIC DNA]</scope>
    <source>
        <strain evidence="8 9">3A-2</strain>
    </source>
</reference>
<keyword evidence="7" id="KW-0812">Transmembrane</keyword>
<evidence type="ECO:0000256" key="4">
    <source>
        <dbReference type="ARBA" id="ARBA00022792"/>
    </source>
</evidence>
<dbReference type="InterPro" id="IPR004202">
    <property type="entry name" value="COX7C/Cox8"/>
</dbReference>
<dbReference type="GO" id="GO:0006123">
    <property type="term" value="P:mitochondrial electron transport, cytochrome c to oxygen"/>
    <property type="evidence" value="ECO:0007669"/>
    <property type="project" value="UniProtKB-UniRule"/>
</dbReference>
<evidence type="ECO:0000256" key="5">
    <source>
        <dbReference type="ARBA" id="ARBA00023128"/>
    </source>
</evidence>
<name>A0A8E2J2V9_9APHY</name>
<evidence type="ECO:0000256" key="2">
    <source>
        <dbReference type="ARBA" id="ARBA00004673"/>
    </source>
</evidence>
<keyword evidence="4 7" id="KW-0999">Mitochondrion inner membrane</keyword>
<keyword evidence="9" id="KW-1185">Reference proteome</keyword>
<keyword evidence="7" id="KW-1133">Transmembrane helix</keyword>
<proteinExistence type="inferred from homology"/>
<dbReference type="Gene3D" id="4.10.49.10">
    <property type="entry name" value="Cytochrome c oxidase subunit VIIc"/>
    <property type="match status" value="1"/>
</dbReference>
<comment type="subunit">
    <text evidence="7">Component of the cytochrome c oxidase (complex IV, CIV), a multisubunit enzyme composed of a catalytic core of 3 subunits and several supernumerary subunits. The complex exists as a monomer or a dimer and forms supercomplexes (SCs) in the inner mitochondrial membrane with ubiquinol-cytochrome c oxidoreductase (cytochrome b-c1 complex, complex III, CIII).</text>
</comment>
<comment type="subcellular location">
    <subcellularLocation>
        <location evidence="1 7">Mitochondrion inner membrane</location>
        <topology evidence="1 7">Single-pass membrane protein</topology>
    </subcellularLocation>
</comment>
<comment type="similarity">
    <text evidence="3 7">Belongs to the cytochrome c oxidase VIIc family.</text>
</comment>
<evidence type="ECO:0000313" key="9">
    <source>
        <dbReference type="Proteomes" id="UP000250043"/>
    </source>
</evidence>
<dbReference type="InterPro" id="IPR036636">
    <property type="entry name" value="COX7C/Cox8_sf"/>
</dbReference>
<evidence type="ECO:0000256" key="1">
    <source>
        <dbReference type="ARBA" id="ARBA00004434"/>
    </source>
</evidence>
<feature type="transmembrane region" description="Helical" evidence="7">
    <location>
        <begin position="51"/>
        <end position="70"/>
    </location>
</feature>
<dbReference type="SUPFAM" id="SSF81427">
    <property type="entry name" value="Mitochondrial cytochrome c oxidase subunit VIIc (aka VIIIa)"/>
    <property type="match status" value="1"/>
</dbReference>
<evidence type="ECO:0000313" key="8">
    <source>
        <dbReference type="EMBL" id="OCH93587.1"/>
    </source>
</evidence>
<sequence>MSILARSAAPARRALLRPRQQVRFSHDHGHHEEYSPVPFDYKNKRAFGAKVAAYLITGFSIPFLAAWYQMRKSGGGGDA</sequence>
<gene>
    <name evidence="8" type="ORF">OBBRIDRAFT_790112</name>
</gene>
<dbReference type="Pfam" id="PF02935">
    <property type="entry name" value="COX7C"/>
    <property type="match status" value="1"/>
</dbReference>
<dbReference type="OrthoDB" id="9974841at2759"/>
<dbReference type="AlphaFoldDB" id="A0A8E2J2V9"/>
<comment type="pathway">
    <text evidence="2 7">Energy metabolism; oxidative phosphorylation.</text>
</comment>
<dbReference type="Proteomes" id="UP000250043">
    <property type="component" value="Unassembled WGS sequence"/>
</dbReference>